<reference evidence="1 2" key="1">
    <citation type="submission" date="2021-11" db="EMBL/GenBank/DDBJ databases">
        <title>Aliifidinibius sp. nov., a new bacterium isolated from saline soil.</title>
        <authorList>
            <person name="Galisteo C."/>
            <person name="De La Haba R."/>
            <person name="Sanchez-Porro C."/>
            <person name="Ventosa A."/>
        </authorList>
    </citation>
    <scope>NUCLEOTIDE SEQUENCE [LARGE SCALE GENOMIC DNA]</scope>
    <source>
        <strain evidence="1 2">KACC 190600</strain>
    </source>
</reference>
<dbReference type="RefSeq" id="WP_265788081.1">
    <property type="nucleotide sequence ID" value="NZ_BAABRS010000001.1"/>
</dbReference>
<name>A0ABT3PWN2_9BACT</name>
<accession>A0ABT3PWN2</accession>
<dbReference type="Pfam" id="PF17170">
    <property type="entry name" value="DUF5128"/>
    <property type="match status" value="1"/>
</dbReference>
<comment type="caution">
    <text evidence="1">The sequence shown here is derived from an EMBL/GenBank/DDBJ whole genome shotgun (WGS) entry which is preliminary data.</text>
</comment>
<proteinExistence type="predicted"/>
<dbReference type="EMBL" id="JAJNDC010000001">
    <property type="protein sequence ID" value="MCW9712264.1"/>
    <property type="molecule type" value="Genomic_DNA"/>
</dbReference>
<protein>
    <submittedName>
        <fullName evidence="1">6-bladed beta-propeller</fullName>
    </submittedName>
</protein>
<gene>
    <name evidence="1" type="ORF">LQ318_05020</name>
</gene>
<evidence type="ECO:0000313" key="2">
    <source>
        <dbReference type="Proteomes" id="UP001207337"/>
    </source>
</evidence>
<sequence>MRLLKTGLLFIALLIGCSEEKSSQTSAAEGADIPDHIKKLDSLKVYSPDTQEYDTVTFKQEQVLESNEEVFIKGYIGETAVDNQGRIFIVGSVPGTLGIYVFNPDGSHLTTFSRFGRGPGEFEAIGSLDIRNKKLFVFDPRLQKFSVFSLEDFSLLDEELIQRDKVQHEDTLAYRLKGDELHATNDGNLLLKQRNLALNKEADIPTVLYSRVSNEGELMPGRVLELERFRFYFPDTERSSEGYIRMPRTMPFGRSSLVAISDDGPIYTAWTEDILIKVHDEDGNYQRAIYYPYDNSSLTLSEAKLSESKMDLISENKGQVPDSWPALHAIEVDDENRLWVFSITDSDSTYEGWVLEEDGELIAKFSWPGERSQRSVMGSSYEVIVKDGYLYSHHQNMDAGIDRIVKYRIEFEERQ</sequence>
<evidence type="ECO:0000313" key="1">
    <source>
        <dbReference type="EMBL" id="MCW9712264.1"/>
    </source>
</evidence>
<organism evidence="1 2">
    <name type="scientific">Fodinibius salicampi</name>
    <dbReference type="NCBI Taxonomy" id="1920655"/>
    <lineage>
        <taxon>Bacteria</taxon>
        <taxon>Pseudomonadati</taxon>
        <taxon>Balneolota</taxon>
        <taxon>Balneolia</taxon>
        <taxon>Balneolales</taxon>
        <taxon>Balneolaceae</taxon>
        <taxon>Fodinibius</taxon>
    </lineage>
</organism>
<dbReference type="PROSITE" id="PS51257">
    <property type="entry name" value="PROKAR_LIPOPROTEIN"/>
    <property type="match status" value="1"/>
</dbReference>
<keyword evidence="2" id="KW-1185">Reference proteome</keyword>
<dbReference type="SUPFAM" id="SSF63829">
    <property type="entry name" value="Calcium-dependent phosphotriesterase"/>
    <property type="match status" value="1"/>
</dbReference>
<dbReference type="Proteomes" id="UP001207337">
    <property type="component" value="Unassembled WGS sequence"/>
</dbReference>